<dbReference type="Pfam" id="PF13041">
    <property type="entry name" value="PPR_2"/>
    <property type="match status" value="3"/>
</dbReference>
<dbReference type="Proteomes" id="UP000818029">
    <property type="component" value="Chromosome A03"/>
</dbReference>
<evidence type="ECO:0000313" key="5">
    <source>
        <dbReference type="RefSeq" id="XP_016666799.1"/>
    </source>
</evidence>
<dbReference type="OrthoDB" id="730395at2759"/>
<dbReference type="PROSITE" id="PS51375">
    <property type="entry name" value="PPR"/>
    <property type="match status" value="6"/>
</dbReference>
<dbReference type="GO" id="GO:0005739">
    <property type="term" value="C:mitochondrion"/>
    <property type="evidence" value="ECO:0007669"/>
    <property type="project" value="TreeGrafter"/>
</dbReference>
<organism evidence="4 5">
    <name type="scientific">Gossypium hirsutum</name>
    <name type="common">Upland cotton</name>
    <name type="synonym">Gossypium mexicanum</name>
    <dbReference type="NCBI Taxonomy" id="3635"/>
    <lineage>
        <taxon>Eukaryota</taxon>
        <taxon>Viridiplantae</taxon>
        <taxon>Streptophyta</taxon>
        <taxon>Embryophyta</taxon>
        <taxon>Tracheophyta</taxon>
        <taxon>Spermatophyta</taxon>
        <taxon>Magnoliopsida</taxon>
        <taxon>eudicotyledons</taxon>
        <taxon>Gunneridae</taxon>
        <taxon>Pentapetalae</taxon>
        <taxon>rosids</taxon>
        <taxon>malvids</taxon>
        <taxon>Malvales</taxon>
        <taxon>Malvaceae</taxon>
        <taxon>Malvoideae</taxon>
        <taxon>Gossypium</taxon>
    </lineage>
</organism>
<dbReference type="PANTHER" id="PTHR24015">
    <property type="entry name" value="OS07G0578800 PROTEIN-RELATED"/>
    <property type="match status" value="1"/>
</dbReference>
<reference evidence="4" key="1">
    <citation type="journal article" date="2020" name="Nat. Genet.">
        <title>Genomic diversifications of five Gossypium allopolyploid species and their impact on cotton improvement.</title>
        <authorList>
            <person name="Chen Z.J."/>
            <person name="Sreedasyam A."/>
            <person name="Ando A."/>
            <person name="Song Q."/>
            <person name="De Santiago L.M."/>
            <person name="Hulse-Kemp A.M."/>
            <person name="Ding M."/>
            <person name="Ye W."/>
            <person name="Kirkbride R.C."/>
            <person name="Jenkins J."/>
            <person name="Plott C."/>
            <person name="Lovell J."/>
            <person name="Lin Y.M."/>
            <person name="Vaughn R."/>
            <person name="Liu B."/>
            <person name="Simpson S."/>
            <person name="Scheffler B.E."/>
            <person name="Wen L."/>
            <person name="Saski C.A."/>
            <person name="Grover C.E."/>
            <person name="Hu G."/>
            <person name="Conover J.L."/>
            <person name="Carlson J.W."/>
            <person name="Shu S."/>
            <person name="Boston L.B."/>
            <person name="Williams M."/>
            <person name="Peterson D.G."/>
            <person name="McGee K."/>
            <person name="Jones D.C."/>
            <person name="Wendel J.F."/>
            <person name="Stelly D.M."/>
            <person name="Grimwood J."/>
            <person name="Schmutz J."/>
        </authorList>
    </citation>
    <scope>NUCLEOTIDE SEQUENCE [LARGE SCALE GENOMIC DNA]</scope>
    <source>
        <strain evidence="4">cv. TM-1</strain>
    </source>
</reference>
<name>A0A1U8HTX1_GOSHI</name>
<reference evidence="5" key="2">
    <citation type="submission" date="2025-08" db="UniProtKB">
        <authorList>
            <consortium name="RefSeq"/>
        </authorList>
    </citation>
    <scope>IDENTIFICATION</scope>
</reference>
<dbReference type="InterPro" id="IPR046848">
    <property type="entry name" value="E_motif"/>
</dbReference>
<dbReference type="KEGG" id="ghi:107887156"/>
<dbReference type="RefSeq" id="XP_016666799.1">
    <property type="nucleotide sequence ID" value="XM_016811310.2"/>
</dbReference>
<feature type="repeat" description="PPR" evidence="3">
    <location>
        <begin position="298"/>
        <end position="332"/>
    </location>
</feature>
<feature type="repeat" description="PPR" evidence="3">
    <location>
        <begin position="160"/>
        <end position="194"/>
    </location>
</feature>
<dbReference type="FunFam" id="1.25.40.10:FF:000196">
    <property type="entry name" value="Pentatricopeptide repeat-containing protein At4g14850"/>
    <property type="match status" value="1"/>
</dbReference>
<dbReference type="Pfam" id="PF01535">
    <property type="entry name" value="PPR"/>
    <property type="match status" value="5"/>
</dbReference>
<feature type="repeat" description="PPR" evidence="3">
    <location>
        <begin position="500"/>
        <end position="534"/>
    </location>
</feature>
<evidence type="ECO:0000256" key="2">
    <source>
        <dbReference type="ARBA" id="ARBA00061659"/>
    </source>
</evidence>
<dbReference type="InterPro" id="IPR046960">
    <property type="entry name" value="PPR_At4g14850-like_plant"/>
</dbReference>
<proteinExistence type="inferred from homology"/>
<dbReference type="InterPro" id="IPR011990">
    <property type="entry name" value="TPR-like_helical_dom_sf"/>
</dbReference>
<accession>A0A1U8HTX1</accession>
<dbReference type="GeneID" id="107887156"/>
<feature type="repeat" description="PPR" evidence="3">
    <location>
        <begin position="636"/>
        <end position="666"/>
    </location>
</feature>
<dbReference type="AlphaFoldDB" id="A0A1U8HTX1"/>
<sequence>MCGFILDVSSKTTKSNAEMEATKLFNHHHSFHLRNHSKDPEKLQLFSTVPLFSKNISFIKKSSLSSNSQTHFTSLNFHENPSLKPQNKDGFSSNKLIMEFSEQGLFEDVIRVYVRMLRNGFQVQDFKFFPCVIKSFGGLSDVKSSRQIHGHVLKLGFLADVYVVNALLGMYFKCGEIKDAVQVFEKMGERDLVSWNSMISGFYQSKDYLGSLMIFSLMTKEHGLFPNRVGCLSAVSSCASIKSLILGREIHGFVLKNGLENDEFLVSGLIEMYMKCGDVRNAEHVFNSIVNKESVRVNTVIWNVMIMGYVSNECLSKAQELFVEMLELEIEPDSSTLVAALVLCTQLLDLSLGKQIHRLILAFGLENDTRIQTALIEMYFKCCYPESALKIFRRSHSDNLVMWGAVISNSAQNDFPFRALELFCNFMSKYGFPDSQMLLAVLRSCSSLALKAKGMEIHCLAVKTGCVSDFYVGSSLVDMYGKCGDIESAQNIFSRLRFRDLVAWNALICGYSQNEWVDEALAAFCDMQREGIRPNSVTTACILSVCGHLSVRILCKEVHCFLIRQGWNSNVLVSNSLIAAYAKCGDINYSWIIFENMHERNQVSWNTIISALGMHGDMDKMFASFVKMQHAGMKPDLVTFTSLLSACSHAGRVDMGCNFFQSMVEEYKLQPQVEHYTCMVDLLGRAGHLSQAYDLVMDMPCEPDDRIWGSLLGSCRSHGDEKLAKVVANHLFELDATSIGYRVLLSNLLEDLGKANEVVKVRSEIKDMGLKKQPGCSWIEIDNDIHVFVAGDCSHHQLEEIYPVIDSLTLELKQAGYVPHLPLTTLLLDEPV</sequence>
<protein>
    <submittedName>
        <fullName evidence="5">Pentatricopeptide repeat-containing protein At3g01580</fullName>
    </submittedName>
</protein>
<evidence type="ECO:0000256" key="3">
    <source>
        <dbReference type="PROSITE-ProRule" id="PRU00708"/>
    </source>
</evidence>
<comment type="similarity">
    <text evidence="2">Belongs to the PPR family. PCMP-E subfamily.</text>
</comment>
<dbReference type="Gene3D" id="1.25.40.10">
    <property type="entry name" value="Tetratricopeptide repeat domain"/>
    <property type="match status" value="6"/>
</dbReference>
<keyword evidence="1" id="KW-0677">Repeat</keyword>
<dbReference type="GO" id="GO:0009451">
    <property type="term" value="P:RNA modification"/>
    <property type="evidence" value="ECO:0000318"/>
    <property type="project" value="GO_Central"/>
</dbReference>
<dbReference type="PANTHER" id="PTHR24015:SF679">
    <property type="entry name" value="DYW DOMAIN-CONTAINING PROTEIN"/>
    <property type="match status" value="1"/>
</dbReference>
<feature type="repeat" description="PPR" evidence="3">
    <location>
        <begin position="601"/>
        <end position="635"/>
    </location>
</feature>
<feature type="repeat" description="PPR" evidence="3">
    <location>
        <begin position="89"/>
        <end position="123"/>
    </location>
</feature>
<dbReference type="FunFam" id="1.25.40.10:FF:000090">
    <property type="entry name" value="Pentatricopeptide repeat-containing protein, chloroplastic"/>
    <property type="match status" value="1"/>
</dbReference>
<keyword evidence="4" id="KW-1185">Reference proteome</keyword>
<dbReference type="InterPro" id="IPR002885">
    <property type="entry name" value="PPR_rpt"/>
</dbReference>
<dbReference type="FunFam" id="1.25.40.10:FF:000344">
    <property type="entry name" value="Pentatricopeptide repeat-containing protein"/>
    <property type="match status" value="1"/>
</dbReference>
<evidence type="ECO:0000256" key="1">
    <source>
        <dbReference type="ARBA" id="ARBA00022737"/>
    </source>
</evidence>
<dbReference type="Pfam" id="PF20431">
    <property type="entry name" value="E_motif"/>
    <property type="match status" value="1"/>
</dbReference>
<dbReference type="NCBIfam" id="TIGR00756">
    <property type="entry name" value="PPR"/>
    <property type="match status" value="6"/>
</dbReference>
<dbReference type="FunFam" id="1.25.40.10:FF:000343">
    <property type="entry name" value="Pentatricopeptide repeat-containing protein At3g58590"/>
    <property type="match status" value="1"/>
</dbReference>
<dbReference type="GO" id="GO:0003723">
    <property type="term" value="F:RNA binding"/>
    <property type="evidence" value="ECO:0000318"/>
    <property type="project" value="GO_Central"/>
</dbReference>
<evidence type="ECO:0000313" key="4">
    <source>
        <dbReference type="Proteomes" id="UP000818029"/>
    </source>
</evidence>
<gene>
    <name evidence="5" type="primary">LOC107887156</name>
</gene>
<dbReference type="PaxDb" id="3635-A0A1U8HTX1"/>